<feature type="transmembrane region" description="Helical" evidence="1">
    <location>
        <begin position="15"/>
        <end position="40"/>
    </location>
</feature>
<dbReference type="RefSeq" id="WP_272956408.1">
    <property type="nucleotide sequence ID" value="NZ_BAAAVN010000004.1"/>
</dbReference>
<keyword evidence="1" id="KW-1133">Transmembrane helix</keyword>
<reference evidence="2 3" key="1">
    <citation type="submission" date="2020-08" db="EMBL/GenBank/DDBJ databases">
        <title>Sequencing the genomes of 1000 actinobacteria strains.</title>
        <authorList>
            <person name="Klenk H.-P."/>
        </authorList>
    </citation>
    <scope>NUCLEOTIDE SEQUENCE [LARGE SCALE GENOMIC DNA]</scope>
    <source>
        <strain evidence="2 3">DSM 17294</strain>
    </source>
</reference>
<organism evidence="2 3">
    <name type="scientific">Kribbella solani</name>
    <dbReference type="NCBI Taxonomy" id="236067"/>
    <lineage>
        <taxon>Bacteria</taxon>
        <taxon>Bacillati</taxon>
        <taxon>Actinomycetota</taxon>
        <taxon>Actinomycetes</taxon>
        <taxon>Propionibacteriales</taxon>
        <taxon>Kribbellaceae</taxon>
        <taxon>Kribbella</taxon>
    </lineage>
</organism>
<accession>A0A841DLF9</accession>
<dbReference type="Proteomes" id="UP000558997">
    <property type="component" value="Unassembled WGS sequence"/>
</dbReference>
<evidence type="ECO:0000313" key="2">
    <source>
        <dbReference type="EMBL" id="MBB5978519.1"/>
    </source>
</evidence>
<name>A0A841DLF9_9ACTN</name>
<keyword evidence="1" id="KW-0812">Transmembrane</keyword>
<evidence type="ECO:0000313" key="3">
    <source>
        <dbReference type="Proteomes" id="UP000558997"/>
    </source>
</evidence>
<evidence type="ECO:0000256" key="1">
    <source>
        <dbReference type="SAM" id="Phobius"/>
    </source>
</evidence>
<comment type="caution">
    <text evidence="2">The sequence shown here is derived from an EMBL/GenBank/DDBJ whole genome shotgun (WGS) entry which is preliminary data.</text>
</comment>
<protein>
    <submittedName>
        <fullName evidence="2">Uncharacterized protein</fullName>
    </submittedName>
</protein>
<sequence>MHERKPDDLPWWSGLVRVAILVVGLAVVGIFAALTVVRLLNP</sequence>
<dbReference type="EMBL" id="JACHNF010000001">
    <property type="protein sequence ID" value="MBB5978519.1"/>
    <property type="molecule type" value="Genomic_DNA"/>
</dbReference>
<keyword evidence="3" id="KW-1185">Reference proteome</keyword>
<gene>
    <name evidence="2" type="ORF">HDA44_001860</name>
</gene>
<dbReference type="AlphaFoldDB" id="A0A841DLF9"/>
<proteinExistence type="predicted"/>
<keyword evidence="1" id="KW-0472">Membrane</keyword>